<dbReference type="PANTHER" id="PTHR10980">
    <property type="entry name" value="RHO GDP-DISSOCIATION INHIBITOR"/>
    <property type="match status" value="1"/>
</dbReference>
<dbReference type="GO" id="GO:0016020">
    <property type="term" value="C:membrane"/>
    <property type="evidence" value="ECO:0007669"/>
    <property type="project" value="TreeGrafter"/>
</dbReference>
<feature type="compositionally biased region" description="Acidic residues" evidence="4">
    <location>
        <begin position="47"/>
        <end position="59"/>
    </location>
</feature>
<name>A0A6A1VLJ1_9ROSI</name>
<keyword evidence="6" id="KW-1185">Reference proteome</keyword>
<evidence type="ECO:0000256" key="2">
    <source>
        <dbReference type="ARBA" id="ARBA00009758"/>
    </source>
</evidence>
<evidence type="ECO:0000256" key="1">
    <source>
        <dbReference type="ARBA" id="ARBA00004496"/>
    </source>
</evidence>
<dbReference type="PRINTS" id="PR00492">
    <property type="entry name" value="RHOGDI"/>
</dbReference>
<dbReference type="SUPFAM" id="SSF81296">
    <property type="entry name" value="E set domains"/>
    <property type="match status" value="1"/>
</dbReference>
<protein>
    <submittedName>
        <fullName evidence="5">Rho GDP-dissociation inhibitor 1</fullName>
    </submittedName>
</protein>
<sequence>MSSAAVGAISSTRDVTLNPQMEEEELKNNKNNEVEGETGQLPHGDDDQGDDELEEEDDAELKFGKEFDLGPQFSLKEQLEKDKDDESLRKWKELLLGSIDLSIYGETKEPEVKIESLTIQCPGRPDLVIPIPFVKNSKSSLFTLKEGSQYRLKFIFTVSKNIVSGLKYANFVWKTGLRVDTSNRMLGTFSPQQDPYTCEMEEETTPSGMFARGLYRARTKFLDDDGKCYLDVSYYFEIQRNWPKPF</sequence>
<gene>
    <name evidence="5" type="ORF">CJ030_MR5G003465</name>
</gene>
<feature type="region of interest" description="Disordered" evidence="4">
    <location>
        <begin position="1"/>
        <end position="63"/>
    </location>
</feature>
<dbReference type="Gene3D" id="2.70.50.30">
    <property type="entry name" value="Coagulation Factor XIII, subunit A, domain 1"/>
    <property type="match status" value="1"/>
</dbReference>
<evidence type="ECO:0000313" key="5">
    <source>
        <dbReference type="EMBL" id="KAB1213465.1"/>
    </source>
</evidence>
<dbReference type="EMBL" id="RXIC02000023">
    <property type="protein sequence ID" value="KAB1213465.1"/>
    <property type="molecule type" value="Genomic_DNA"/>
</dbReference>
<dbReference type="InterPro" id="IPR024792">
    <property type="entry name" value="RhoGDI_dom_sf"/>
</dbReference>
<dbReference type="GO" id="GO:0007266">
    <property type="term" value="P:Rho protein signal transduction"/>
    <property type="evidence" value="ECO:0007669"/>
    <property type="project" value="InterPro"/>
</dbReference>
<dbReference type="InterPro" id="IPR000406">
    <property type="entry name" value="Rho_GDI"/>
</dbReference>
<dbReference type="Proteomes" id="UP000516437">
    <property type="component" value="Chromosome 5"/>
</dbReference>
<evidence type="ECO:0000256" key="3">
    <source>
        <dbReference type="ARBA" id="ARBA00022490"/>
    </source>
</evidence>
<feature type="compositionally biased region" description="Polar residues" evidence="4">
    <location>
        <begin position="1"/>
        <end position="19"/>
    </location>
</feature>
<proteinExistence type="inferred from homology"/>
<dbReference type="AlphaFoldDB" id="A0A6A1VLJ1"/>
<dbReference type="Pfam" id="PF02115">
    <property type="entry name" value="Rho_GDI"/>
    <property type="match status" value="1"/>
</dbReference>
<dbReference type="OrthoDB" id="1683373at2759"/>
<dbReference type="GO" id="GO:0005829">
    <property type="term" value="C:cytosol"/>
    <property type="evidence" value="ECO:0007669"/>
    <property type="project" value="TreeGrafter"/>
</dbReference>
<keyword evidence="3" id="KW-0963">Cytoplasm</keyword>
<comment type="subcellular location">
    <subcellularLocation>
        <location evidence="1">Cytoplasm</location>
    </subcellularLocation>
</comment>
<dbReference type="PANTHER" id="PTHR10980:SF61">
    <property type="entry name" value="OS01G0913600 PROTEIN"/>
    <property type="match status" value="1"/>
</dbReference>
<comment type="caution">
    <text evidence="5">The sequence shown here is derived from an EMBL/GenBank/DDBJ whole genome shotgun (WGS) entry which is preliminary data.</text>
</comment>
<evidence type="ECO:0000256" key="4">
    <source>
        <dbReference type="SAM" id="MobiDB-lite"/>
    </source>
</evidence>
<evidence type="ECO:0000313" key="6">
    <source>
        <dbReference type="Proteomes" id="UP000516437"/>
    </source>
</evidence>
<organism evidence="5 6">
    <name type="scientific">Morella rubra</name>
    <name type="common">Chinese bayberry</name>
    <dbReference type="NCBI Taxonomy" id="262757"/>
    <lineage>
        <taxon>Eukaryota</taxon>
        <taxon>Viridiplantae</taxon>
        <taxon>Streptophyta</taxon>
        <taxon>Embryophyta</taxon>
        <taxon>Tracheophyta</taxon>
        <taxon>Spermatophyta</taxon>
        <taxon>Magnoliopsida</taxon>
        <taxon>eudicotyledons</taxon>
        <taxon>Gunneridae</taxon>
        <taxon>Pentapetalae</taxon>
        <taxon>rosids</taxon>
        <taxon>fabids</taxon>
        <taxon>Fagales</taxon>
        <taxon>Myricaceae</taxon>
        <taxon>Morella</taxon>
    </lineage>
</organism>
<reference evidence="5 6" key="1">
    <citation type="journal article" date="2019" name="Plant Biotechnol. J.">
        <title>The red bayberry genome and genetic basis of sex determination.</title>
        <authorList>
            <person name="Jia H.M."/>
            <person name="Jia H.J."/>
            <person name="Cai Q.L."/>
            <person name="Wang Y."/>
            <person name="Zhao H.B."/>
            <person name="Yang W.F."/>
            <person name="Wang G.Y."/>
            <person name="Li Y.H."/>
            <person name="Zhan D.L."/>
            <person name="Shen Y.T."/>
            <person name="Niu Q.F."/>
            <person name="Chang L."/>
            <person name="Qiu J."/>
            <person name="Zhao L."/>
            <person name="Xie H.B."/>
            <person name="Fu W.Y."/>
            <person name="Jin J."/>
            <person name="Li X.W."/>
            <person name="Jiao Y."/>
            <person name="Zhou C.C."/>
            <person name="Tu T."/>
            <person name="Chai C.Y."/>
            <person name="Gao J.L."/>
            <person name="Fan L.J."/>
            <person name="van de Weg E."/>
            <person name="Wang J.Y."/>
            <person name="Gao Z.S."/>
        </authorList>
    </citation>
    <scope>NUCLEOTIDE SEQUENCE [LARGE SCALE GENOMIC DNA]</scope>
    <source>
        <tissue evidence="5">Leaves</tissue>
    </source>
</reference>
<accession>A0A6A1VLJ1</accession>
<dbReference type="InterPro" id="IPR014756">
    <property type="entry name" value="Ig_E-set"/>
</dbReference>
<dbReference type="GO" id="GO:0005094">
    <property type="term" value="F:Rho GDP-dissociation inhibitor activity"/>
    <property type="evidence" value="ECO:0007669"/>
    <property type="project" value="InterPro"/>
</dbReference>
<comment type="similarity">
    <text evidence="2">Belongs to the Rho GDI family.</text>
</comment>
<dbReference type="FunFam" id="2.70.50.30:FF:000002">
    <property type="entry name" value="Rho GDP-dissociation inhibitor 1"/>
    <property type="match status" value="1"/>
</dbReference>